<name>A0A1B2IAH6_9CAUD</name>
<dbReference type="SUPFAM" id="SSF55729">
    <property type="entry name" value="Acyl-CoA N-acyltransferases (Nat)"/>
    <property type="match status" value="1"/>
</dbReference>
<dbReference type="Proteomes" id="UP000202181">
    <property type="component" value="Segment"/>
</dbReference>
<dbReference type="PROSITE" id="PS51186">
    <property type="entry name" value="GNAT"/>
    <property type="match status" value="1"/>
</dbReference>
<dbReference type="GO" id="GO:0016747">
    <property type="term" value="F:acyltransferase activity, transferring groups other than amino-acyl groups"/>
    <property type="evidence" value="ECO:0007669"/>
    <property type="project" value="InterPro"/>
</dbReference>
<proteinExistence type="predicted"/>
<dbReference type="InterPro" id="IPR000182">
    <property type="entry name" value="GNAT_dom"/>
</dbReference>
<reference evidence="2" key="1">
    <citation type="submission" date="2016-06" db="EMBL/GenBank/DDBJ databases">
        <authorList>
            <person name="Berg J.A."/>
            <person name="Hyde J.R."/>
            <person name="Breakwell D.P."/>
            <person name="Hope S."/>
            <person name="Grose J.H."/>
        </authorList>
    </citation>
    <scope>NUCLEOTIDE SEQUENCE [LARGE SCALE GENOMIC DNA]</scope>
</reference>
<accession>A0A1B2IAH6</accession>
<dbReference type="InterPro" id="IPR016181">
    <property type="entry name" value="Acyl_CoA_acyltransferase"/>
</dbReference>
<feature type="domain" description="N-acetyltransferase" evidence="1">
    <location>
        <begin position="8"/>
        <end position="157"/>
    </location>
</feature>
<gene>
    <name evidence="2" type="ORF">ASESINO_212</name>
</gene>
<dbReference type="OrthoDB" id="22406at10239"/>
<dbReference type="GeneID" id="29057162"/>
<sequence length="163" mass="18051">MTEIVILSSSSDFSEAAKKQLLALHYKFLNHQRNSLHIEKAVVPDLSVEKLMAGNRVAVAVEGGSPVGYCLYRIIGGVLKIRTMFVSEAFRRRGFMTAMLDTLGVKEVFHCIHAGVFAKEEPAVTFFKAQGFNTTASRDGEWLEVEKFIIPDEIKAETTLAVA</sequence>
<evidence type="ECO:0000313" key="2">
    <source>
        <dbReference type="EMBL" id="ANZ48225.1"/>
    </source>
</evidence>
<dbReference type="CDD" id="cd04301">
    <property type="entry name" value="NAT_SF"/>
    <property type="match status" value="1"/>
</dbReference>
<dbReference type="EMBL" id="KX397364">
    <property type="protein sequence ID" value="ANZ48225.1"/>
    <property type="molecule type" value="Genomic_DNA"/>
</dbReference>
<dbReference type="RefSeq" id="YP_009290830.1">
    <property type="nucleotide sequence ID" value="NC_031107.2"/>
</dbReference>
<evidence type="ECO:0000259" key="1">
    <source>
        <dbReference type="PROSITE" id="PS51186"/>
    </source>
</evidence>
<protein>
    <recommendedName>
        <fullName evidence="1">N-acetyltransferase domain-containing protein</fullName>
    </recommendedName>
</protein>
<keyword evidence="3" id="KW-1185">Reference proteome</keyword>
<dbReference type="KEGG" id="vg:29057162"/>
<organism evidence="2 3">
    <name type="scientific">Erwinia phage vB_EamM_Asesino</name>
    <dbReference type="NCBI Taxonomy" id="1883370"/>
    <lineage>
        <taxon>Viruses</taxon>
        <taxon>Duplodnaviria</taxon>
        <taxon>Heunggongvirae</taxon>
        <taxon>Uroviricota</taxon>
        <taxon>Caudoviricetes</taxon>
        <taxon>Chimalliviridae</taxon>
        <taxon>Erskinevirus</taxon>
        <taxon>Erskinevirus asesino</taxon>
    </lineage>
</organism>
<evidence type="ECO:0000313" key="3">
    <source>
        <dbReference type="Proteomes" id="UP000202181"/>
    </source>
</evidence>
<dbReference type="Gene3D" id="3.40.630.30">
    <property type="match status" value="1"/>
</dbReference>
<dbReference type="Pfam" id="PF00583">
    <property type="entry name" value="Acetyltransf_1"/>
    <property type="match status" value="1"/>
</dbReference>